<dbReference type="SUPFAM" id="SSF141000">
    <property type="entry name" value="Glu-tRNAGln amidotransferase C subunit"/>
    <property type="match status" value="1"/>
</dbReference>
<evidence type="ECO:0000313" key="2">
    <source>
        <dbReference type="EMBL" id="KTC97961.1"/>
    </source>
</evidence>
<dbReference type="GO" id="GO:0070681">
    <property type="term" value="P:glutaminyl-tRNAGln biosynthesis via transamidation"/>
    <property type="evidence" value="ECO:0007669"/>
    <property type="project" value="TreeGrafter"/>
</dbReference>
<sequence>MTISSKELQAIAELAYLDSDGEESLSLAQEVNGIIDFVAELRQVDTRHVAPLFHPYALHQRLRDDEITERNCVDELEQLAPLFEEGFYLVPKVIDSGT</sequence>
<accession>A0A0W0TQZ8</accession>
<dbReference type="PANTHER" id="PTHR15004">
    <property type="entry name" value="GLUTAMYL-TRNA(GLN) AMIDOTRANSFERASE SUBUNIT C, MITOCHONDRIAL"/>
    <property type="match status" value="1"/>
</dbReference>
<dbReference type="RefSeq" id="WP_058526181.1">
    <property type="nucleotide sequence ID" value="NZ_CAAAHY010000006.1"/>
</dbReference>
<comment type="function">
    <text evidence="1">Allows the formation of correctly charged Asn-tRNA(Asn) or Gln-tRNA(Gln) through the transamidation of misacylated Asp-tRNA(Asn) or Glu-tRNA(Gln) in organisms which lack either or both of asparaginyl-tRNA or glutaminyl-tRNA synthetases. The reaction takes place in the presence of glutamine and ATP through an activated phospho-Asp-tRNA(Asn) or phospho-Glu-tRNA(Gln).</text>
</comment>
<dbReference type="STRING" id="448.Lery_1015"/>
<evidence type="ECO:0000313" key="3">
    <source>
        <dbReference type="Proteomes" id="UP000054773"/>
    </source>
</evidence>
<comment type="caution">
    <text evidence="2">The sequence shown here is derived from an EMBL/GenBank/DDBJ whole genome shotgun (WGS) entry which is preliminary data.</text>
</comment>
<dbReference type="EMBL" id="LNYA01000023">
    <property type="protein sequence ID" value="KTC97961.1"/>
    <property type="molecule type" value="Genomic_DNA"/>
</dbReference>
<dbReference type="Proteomes" id="UP000054773">
    <property type="component" value="Unassembled WGS sequence"/>
</dbReference>
<protein>
    <recommendedName>
        <fullName evidence="1">Aspartyl/glutamyl-tRNA(Asn/Gln) amidotransferase subunit C</fullName>
        <shortName evidence="1">Asp/Glu-ADT subunit C</shortName>
        <ecNumber evidence="1">6.3.5.-</ecNumber>
    </recommendedName>
</protein>
<keyword evidence="2" id="KW-0808">Transferase</keyword>
<proteinExistence type="inferred from homology"/>
<dbReference type="EC" id="6.3.5.-" evidence="1"/>
<keyword evidence="1" id="KW-0067">ATP-binding</keyword>
<keyword evidence="1" id="KW-0547">Nucleotide-binding</keyword>
<dbReference type="InterPro" id="IPR036113">
    <property type="entry name" value="Asp/Glu-ADT_sf_sub_c"/>
</dbReference>
<name>A0A0W0TQZ8_LEGER</name>
<dbReference type="InterPro" id="IPR003837">
    <property type="entry name" value="GatC"/>
</dbReference>
<dbReference type="GO" id="GO:0006412">
    <property type="term" value="P:translation"/>
    <property type="evidence" value="ECO:0007669"/>
    <property type="project" value="UniProtKB-UniRule"/>
</dbReference>
<dbReference type="GO" id="GO:0006450">
    <property type="term" value="P:regulation of translational fidelity"/>
    <property type="evidence" value="ECO:0007669"/>
    <property type="project" value="InterPro"/>
</dbReference>
<dbReference type="OrthoDB" id="9794326at2"/>
<dbReference type="Gene3D" id="1.10.20.60">
    <property type="entry name" value="Glu-tRNAGln amidotransferase C subunit, N-terminal domain"/>
    <property type="match status" value="1"/>
</dbReference>
<dbReference type="PATRIC" id="fig|448.7.peg.1064"/>
<dbReference type="Pfam" id="PF02686">
    <property type="entry name" value="GatC"/>
    <property type="match status" value="1"/>
</dbReference>
<reference evidence="2 3" key="1">
    <citation type="submission" date="2015-11" db="EMBL/GenBank/DDBJ databases">
        <title>Genomic analysis of 38 Legionella species identifies large and diverse effector repertoires.</title>
        <authorList>
            <person name="Burstein D."/>
            <person name="Amaro F."/>
            <person name="Zusman T."/>
            <person name="Lifshitz Z."/>
            <person name="Cohen O."/>
            <person name="Gilbert J.A."/>
            <person name="Pupko T."/>
            <person name="Shuman H.A."/>
            <person name="Segal G."/>
        </authorList>
    </citation>
    <scope>NUCLEOTIDE SEQUENCE [LARGE SCALE GENOMIC DNA]</scope>
    <source>
        <strain evidence="2 3">SE-32A-C8</strain>
    </source>
</reference>
<keyword evidence="3" id="KW-1185">Reference proteome</keyword>
<keyword evidence="1" id="KW-0648">Protein biosynthesis</keyword>
<comment type="catalytic activity">
    <reaction evidence="1">
        <text>L-aspartyl-tRNA(Asn) + L-glutamine + ATP + H2O = L-asparaginyl-tRNA(Asn) + L-glutamate + ADP + phosphate + 2 H(+)</text>
        <dbReference type="Rhea" id="RHEA:14513"/>
        <dbReference type="Rhea" id="RHEA-COMP:9674"/>
        <dbReference type="Rhea" id="RHEA-COMP:9677"/>
        <dbReference type="ChEBI" id="CHEBI:15377"/>
        <dbReference type="ChEBI" id="CHEBI:15378"/>
        <dbReference type="ChEBI" id="CHEBI:29985"/>
        <dbReference type="ChEBI" id="CHEBI:30616"/>
        <dbReference type="ChEBI" id="CHEBI:43474"/>
        <dbReference type="ChEBI" id="CHEBI:58359"/>
        <dbReference type="ChEBI" id="CHEBI:78515"/>
        <dbReference type="ChEBI" id="CHEBI:78516"/>
        <dbReference type="ChEBI" id="CHEBI:456216"/>
    </reaction>
</comment>
<gene>
    <name evidence="1" type="primary">gatC</name>
    <name evidence="2" type="ORF">Lery_1015</name>
</gene>
<organism evidence="2 3">
    <name type="scientific">Legionella erythra</name>
    <dbReference type="NCBI Taxonomy" id="448"/>
    <lineage>
        <taxon>Bacteria</taxon>
        <taxon>Pseudomonadati</taxon>
        <taxon>Pseudomonadota</taxon>
        <taxon>Gammaproteobacteria</taxon>
        <taxon>Legionellales</taxon>
        <taxon>Legionellaceae</taxon>
        <taxon>Legionella</taxon>
    </lineage>
</organism>
<dbReference type="AlphaFoldDB" id="A0A0W0TQZ8"/>
<comment type="catalytic activity">
    <reaction evidence="1">
        <text>L-glutamyl-tRNA(Gln) + L-glutamine + ATP + H2O = L-glutaminyl-tRNA(Gln) + L-glutamate + ADP + phosphate + H(+)</text>
        <dbReference type="Rhea" id="RHEA:17521"/>
        <dbReference type="Rhea" id="RHEA-COMP:9681"/>
        <dbReference type="Rhea" id="RHEA-COMP:9684"/>
        <dbReference type="ChEBI" id="CHEBI:15377"/>
        <dbReference type="ChEBI" id="CHEBI:15378"/>
        <dbReference type="ChEBI" id="CHEBI:29985"/>
        <dbReference type="ChEBI" id="CHEBI:30616"/>
        <dbReference type="ChEBI" id="CHEBI:43474"/>
        <dbReference type="ChEBI" id="CHEBI:58359"/>
        <dbReference type="ChEBI" id="CHEBI:78520"/>
        <dbReference type="ChEBI" id="CHEBI:78521"/>
        <dbReference type="ChEBI" id="CHEBI:456216"/>
    </reaction>
</comment>
<dbReference type="PANTHER" id="PTHR15004:SF0">
    <property type="entry name" value="GLUTAMYL-TRNA(GLN) AMIDOTRANSFERASE SUBUNIT C, MITOCHONDRIAL"/>
    <property type="match status" value="1"/>
</dbReference>
<dbReference type="GO" id="GO:0050567">
    <property type="term" value="F:glutaminyl-tRNA synthase (glutamine-hydrolyzing) activity"/>
    <property type="evidence" value="ECO:0007669"/>
    <property type="project" value="UniProtKB-UniRule"/>
</dbReference>
<dbReference type="NCBIfam" id="TIGR00135">
    <property type="entry name" value="gatC"/>
    <property type="match status" value="1"/>
</dbReference>
<dbReference type="GO" id="GO:0005524">
    <property type="term" value="F:ATP binding"/>
    <property type="evidence" value="ECO:0007669"/>
    <property type="project" value="UniProtKB-KW"/>
</dbReference>
<dbReference type="HAMAP" id="MF_00122">
    <property type="entry name" value="GatC"/>
    <property type="match status" value="1"/>
</dbReference>
<dbReference type="GO" id="GO:0050566">
    <property type="term" value="F:asparaginyl-tRNA synthase (glutamine-hydrolyzing) activity"/>
    <property type="evidence" value="ECO:0007669"/>
    <property type="project" value="RHEA"/>
</dbReference>
<comment type="similarity">
    <text evidence="1">Belongs to the GatC family.</text>
</comment>
<evidence type="ECO:0000256" key="1">
    <source>
        <dbReference type="HAMAP-Rule" id="MF_00122"/>
    </source>
</evidence>
<comment type="subunit">
    <text evidence="1">Heterotrimer of A, B and C subunits.</text>
</comment>
<dbReference type="GO" id="GO:0016740">
    <property type="term" value="F:transferase activity"/>
    <property type="evidence" value="ECO:0007669"/>
    <property type="project" value="UniProtKB-KW"/>
</dbReference>
<keyword evidence="1" id="KW-0436">Ligase</keyword>